<dbReference type="EMBL" id="CP013234">
    <property type="protein sequence ID" value="AMP05877.1"/>
    <property type="molecule type" value="Genomic_DNA"/>
</dbReference>
<dbReference type="GO" id="GO:0009395">
    <property type="term" value="P:phospholipid catabolic process"/>
    <property type="evidence" value="ECO:0007669"/>
    <property type="project" value="TreeGrafter"/>
</dbReference>
<dbReference type="PANTHER" id="PTHR31956">
    <property type="entry name" value="NON-SPECIFIC PHOSPHOLIPASE C4-RELATED"/>
    <property type="match status" value="1"/>
</dbReference>
<evidence type="ECO:0000313" key="3">
    <source>
        <dbReference type="Proteomes" id="UP000074561"/>
    </source>
</evidence>
<dbReference type="InterPro" id="IPR017850">
    <property type="entry name" value="Alkaline_phosphatase_core_sf"/>
</dbReference>
<name>A0A127Q769_9BURK</name>
<keyword evidence="1" id="KW-0378">Hydrolase</keyword>
<accession>A0A127Q769</accession>
<proteinExistence type="predicted"/>
<evidence type="ECO:0000313" key="2">
    <source>
        <dbReference type="EMBL" id="AMP05877.1"/>
    </source>
</evidence>
<protein>
    <submittedName>
        <fullName evidence="2">Phosphoesterase family protein</fullName>
    </submittedName>
</protein>
<organism evidence="2 3">
    <name type="scientific">Collimonas pratensis</name>
    <dbReference type="NCBI Taxonomy" id="279113"/>
    <lineage>
        <taxon>Bacteria</taxon>
        <taxon>Pseudomonadati</taxon>
        <taxon>Pseudomonadota</taxon>
        <taxon>Betaproteobacteria</taxon>
        <taxon>Burkholderiales</taxon>
        <taxon>Oxalobacteraceae</taxon>
        <taxon>Collimonas</taxon>
    </lineage>
</organism>
<dbReference type="GO" id="GO:0042578">
    <property type="term" value="F:phosphoric ester hydrolase activity"/>
    <property type="evidence" value="ECO:0007669"/>
    <property type="project" value="UniProtKB-ARBA"/>
</dbReference>
<dbReference type="KEGG" id="cpra:CPter91_3556"/>
<dbReference type="OrthoDB" id="980947at2"/>
<dbReference type="AlphaFoldDB" id="A0A127Q769"/>
<dbReference type="SUPFAM" id="SSF53649">
    <property type="entry name" value="Alkaline phosphatase-like"/>
    <property type="match status" value="1"/>
</dbReference>
<dbReference type="Pfam" id="PF04185">
    <property type="entry name" value="Phosphoesterase"/>
    <property type="match status" value="1"/>
</dbReference>
<dbReference type="RefSeq" id="WP_061946333.1">
    <property type="nucleotide sequence ID" value="NZ_CP013234.1"/>
</dbReference>
<reference evidence="2 3" key="1">
    <citation type="submission" date="2015-11" db="EMBL/GenBank/DDBJ databases">
        <title>Exploring the genomic traits of fungus-feeding bacterial genus Collimonas.</title>
        <authorList>
            <person name="Song C."/>
            <person name="Schmidt R."/>
            <person name="de Jager V."/>
            <person name="Krzyzanowska D."/>
            <person name="Jongedijk E."/>
            <person name="Cankar K."/>
            <person name="Beekwilder J."/>
            <person name="van Veen A."/>
            <person name="de Boer W."/>
            <person name="van Veen J.A."/>
            <person name="Garbeva P."/>
        </authorList>
    </citation>
    <scope>NUCLEOTIDE SEQUENCE [LARGE SCALE GENOMIC DNA]</scope>
    <source>
        <strain evidence="2 3">Ter91</strain>
    </source>
</reference>
<dbReference type="Gene3D" id="3.40.720.10">
    <property type="entry name" value="Alkaline Phosphatase, subunit A"/>
    <property type="match status" value="2"/>
</dbReference>
<dbReference type="PANTHER" id="PTHR31956:SF1">
    <property type="entry name" value="NON-SPECIFIC PHOSPHOLIPASE C1"/>
    <property type="match status" value="1"/>
</dbReference>
<dbReference type="STRING" id="279113.CPter91_3556"/>
<dbReference type="Proteomes" id="UP000074561">
    <property type="component" value="Chromosome"/>
</dbReference>
<sequence>MGKILPQVEHIVVVMLENRSLDNMLGWLYADGSAPAVVLPNNSARQFDGLHADMWNPVNAGYFCGDPPQKAMVGRGTVCGTIPDPDPEETFDNVSYQLYGPQAPAAAPSWPMQGFVVNYATTNTADATQVMQCHDCCQIPVLAALARQYAVSDAWFAPVPSQTWPNRAFAHAGTSNGRINNGSPPDPFAWDVPTIYNVLQAIGSSWSVYSDTLLTPSLTRTMFPKLWDPLLNAHFSRFTEFVDACACDTLPAYSFIEPCFMLQPNDQHPPHDVQAGEAFLHEIWTAVSTSPGWNRTLLIITYDEHGGCYDHVLPPAGAQPPDAASAPGDGGFGFDRFGVRVPAVLVSPYIAAGTVFRSGSGVPCDHTSILATLRDWIGIAPADMLPSKRIAAAPTLEQVLTLATARGDLPSIAVPAANWQPPPMSTPLNDLQKSLVSGSARRFGLDPATTLNGIQTRQHAIDFFKRRPTKVNS</sequence>
<dbReference type="InterPro" id="IPR007312">
    <property type="entry name" value="Phosphoesterase"/>
</dbReference>
<dbReference type="PATRIC" id="fig|279113.9.peg.3525"/>
<gene>
    <name evidence="2" type="ORF">CPter91_3556</name>
</gene>
<evidence type="ECO:0000256" key="1">
    <source>
        <dbReference type="ARBA" id="ARBA00022801"/>
    </source>
</evidence>